<gene>
    <name evidence="2" type="ORF">PCOR1329_LOCUS76762</name>
</gene>
<keyword evidence="3" id="KW-1185">Reference proteome</keyword>
<evidence type="ECO:0000256" key="1">
    <source>
        <dbReference type="SAM" id="MobiDB-lite"/>
    </source>
</evidence>
<evidence type="ECO:0000313" key="2">
    <source>
        <dbReference type="EMBL" id="CAK0899182.1"/>
    </source>
</evidence>
<comment type="caution">
    <text evidence="2">The sequence shown here is derived from an EMBL/GenBank/DDBJ whole genome shotgun (WGS) entry which is preliminary data.</text>
</comment>
<sequence>MDSSIFGTPSSGPAPCSPYALFGPEFFPEMVSPTVGEVEFMSLFQGLMHDAPVTSASAKTTDTFQMLAAMAEETADPILAALAASSPLKKKTHQPEGDPAAGKLDAPPGLPLPSRQKPGSEAPPGLAGWASDDSTASPASDGTDAPSTSSRS</sequence>
<organism evidence="2 3">
    <name type="scientific">Prorocentrum cordatum</name>
    <dbReference type="NCBI Taxonomy" id="2364126"/>
    <lineage>
        <taxon>Eukaryota</taxon>
        <taxon>Sar</taxon>
        <taxon>Alveolata</taxon>
        <taxon>Dinophyceae</taxon>
        <taxon>Prorocentrales</taxon>
        <taxon>Prorocentraceae</taxon>
        <taxon>Prorocentrum</taxon>
    </lineage>
</organism>
<name>A0ABN9XLI7_9DINO</name>
<feature type="compositionally biased region" description="Low complexity" evidence="1">
    <location>
        <begin position="130"/>
        <end position="145"/>
    </location>
</feature>
<dbReference type="Proteomes" id="UP001189429">
    <property type="component" value="Unassembled WGS sequence"/>
</dbReference>
<protein>
    <submittedName>
        <fullName evidence="2">Uncharacterized protein</fullName>
    </submittedName>
</protein>
<reference evidence="2" key="1">
    <citation type="submission" date="2023-10" db="EMBL/GenBank/DDBJ databases">
        <authorList>
            <person name="Chen Y."/>
            <person name="Shah S."/>
            <person name="Dougan E. K."/>
            <person name="Thang M."/>
            <person name="Chan C."/>
        </authorList>
    </citation>
    <scope>NUCLEOTIDE SEQUENCE [LARGE SCALE GENOMIC DNA]</scope>
</reference>
<feature type="region of interest" description="Disordered" evidence="1">
    <location>
        <begin position="85"/>
        <end position="152"/>
    </location>
</feature>
<feature type="non-terminal residue" evidence="2">
    <location>
        <position position="152"/>
    </location>
</feature>
<accession>A0ABN9XLI7</accession>
<evidence type="ECO:0000313" key="3">
    <source>
        <dbReference type="Proteomes" id="UP001189429"/>
    </source>
</evidence>
<dbReference type="EMBL" id="CAUYUJ010020561">
    <property type="protein sequence ID" value="CAK0899182.1"/>
    <property type="molecule type" value="Genomic_DNA"/>
</dbReference>
<proteinExistence type="predicted"/>